<keyword evidence="4" id="KW-1185">Reference proteome</keyword>
<evidence type="ECO:0000313" key="4">
    <source>
        <dbReference type="Proteomes" id="UP000672097"/>
    </source>
</evidence>
<protein>
    <submittedName>
        <fullName evidence="3">Uncharacterized protein</fullName>
    </submittedName>
</protein>
<feature type="transmembrane region" description="Helical" evidence="2">
    <location>
        <begin position="15"/>
        <end position="34"/>
    </location>
</feature>
<name>A0ABS5DTS6_9BURK</name>
<accession>A0ABS5DTS6</accession>
<sequence length="227" mass="23234">MVMQRTPTKAAGHAHWWWGAAAAVAVGLALYAWAPDLAQAEAEPPPAGSAAAGGAGGPQFAAASAALQPPGAQPAPHDAGAAPHAAGPMVASAASSVTRRVKARPLALPEGAPTPWVLLGQDRVELLAQRPVEVAAGRTQPLLTLRDPVTGQVHYRLSVLRVELTPGADAASLAQALPGARLEFSNPGYALIEVVPEHMPAAFKQLQADARVLSVGLKAYTPPARPK</sequence>
<comment type="caution">
    <text evidence="3">The sequence shown here is derived from an EMBL/GenBank/DDBJ whole genome shotgun (WGS) entry which is preliminary data.</text>
</comment>
<evidence type="ECO:0000256" key="1">
    <source>
        <dbReference type="SAM" id="MobiDB-lite"/>
    </source>
</evidence>
<evidence type="ECO:0000313" key="3">
    <source>
        <dbReference type="EMBL" id="MBQ0934532.1"/>
    </source>
</evidence>
<proteinExistence type="predicted"/>
<keyword evidence="2" id="KW-1133">Transmembrane helix</keyword>
<keyword evidence="2" id="KW-0812">Transmembrane</keyword>
<reference evidence="3 4" key="1">
    <citation type="submission" date="2021-04" db="EMBL/GenBank/DDBJ databases">
        <title>The genome sequence of type strain Ideonella paludis KCTC 32238.</title>
        <authorList>
            <person name="Liu Y."/>
        </authorList>
    </citation>
    <scope>NUCLEOTIDE SEQUENCE [LARGE SCALE GENOMIC DNA]</scope>
    <source>
        <strain evidence="3 4">KCTC 32238</strain>
    </source>
</reference>
<feature type="region of interest" description="Disordered" evidence="1">
    <location>
        <begin position="66"/>
        <end position="87"/>
    </location>
</feature>
<dbReference type="EMBL" id="JAGQDG010000001">
    <property type="protein sequence ID" value="MBQ0934532.1"/>
    <property type="molecule type" value="Genomic_DNA"/>
</dbReference>
<dbReference type="Proteomes" id="UP000672097">
    <property type="component" value="Unassembled WGS sequence"/>
</dbReference>
<organism evidence="3 4">
    <name type="scientific">Ideonella paludis</name>
    <dbReference type="NCBI Taxonomy" id="1233411"/>
    <lineage>
        <taxon>Bacteria</taxon>
        <taxon>Pseudomonadati</taxon>
        <taxon>Pseudomonadota</taxon>
        <taxon>Betaproteobacteria</taxon>
        <taxon>Burkholderiales</taxon>
        <taxon>Sphaerotilaceae</taxon>
        <taxon>Ideonella</taxon>
    </lineage>
</organism>
<gene>
    <name evidence="3" type="ORF">KAK11_04250</name>
</gene>
<keyword evidence="2" id="KW-0472">Membrane</keyword>
<evidence type="ECO:0000256" key="2">
    <source>
        <dbReference type="SAM" id="Phobius"/>
    </source>
</evidence>